<gene>
    <name evidence="2" type="primary">p16</name>
</gene>
<organism evidence="2">
    <name type="scientific">Mesomycoplasma hyopneumoniae</name>
    <name type="common">Mycoplasma hyopneumoniae</name>
    <dbReference type="NCBI Taxonomy" id="2099"/>
    <lineage>
        <taxon>Bacteria</taxon>
        <taxon>Bacillati</taxon>
        <taxon>Mycoplasmatota</taxon>
        <taxon>Mycoplasmoidales</taxon>
        <taxon>Metamycoplasmataceae</taxon>
        <taxon>Mesomycoplasma</taxon>
    </lineage>
</organism>
<dbReference type="InterPro" id="IPR036869">
    <property type="entry name" value="J_dom_sf"/>
</dbReference>
<dbReference type="SMART" id="SM00271">
    <property type="entry name" value="DnaJ"/>
    <property type="match status" value="1"/>
</dbReference>
<dbReference type="PANTHER" id="PTHR44200">
    <property type="entry name" value="DNAJ HOMOLOG SUBFAMILY C MEMBER 7"/>
    <property type="match status" value="1"/>
</dbReference>
<dbReference type="Gene3D" id="1.10.287.110">
    <property type="entry name" value="DnaJ domain"/>
    <property type="match status" value="1"/>
</dbReference>
<dbReference type="Pfam" id="PF00226">
    <property type="entry name" value="DnaJ"/>
    <property type="match status" value="1"/>
</dbReference>
<name>Q49541_MESHO</name>
<sequence length="145" mass="16511">MAKQDFYKILGVEKSASLTEIKKAYRNLVNIYHPDKNTKKSAEEQKQAEAKFKEIQEAYEILSDETKRKQYDKFGHAAFDQQFGGGSSGFSGFDFGDIFSSFTSGFGFGGSQEQKYSRPLRAKIFKLKFISVLSSQFLEKKSPRN</sequence>
<dbReference type="PROSITE" id="PS50076">
    <property type="entry name" value="DNAJ_2"/>
    <property type="match status" value="1"/>
</dbReference>
<accession>Q49541</accession>
<dbReference type="InterPro" id="IPR018253">
    <property type="entry name" value="DnaJ_domain_CS"/>
</dbReference>
<dbReference type="EMBL" id="U50211">
    <property type="protein sequence ID" value="AAB01923.1"/>
    <property type="molecule type" value="Genomic_DNA"/>
</dbReference>
<dbReference type="SUPFAM" id="SSF46565">
    <property type="entry name" value="Chaperone J-domain"/>
    <property type="match status" value="1"/>
</dbReference>
<dbReference type="InterPro" id="IPR001623">
    <property type="entry name" value="DnaJ_domain"/>
</dbReference>
<protein>
    <submittedName>
        <fullName evidence="2">16 kDa protein</fullName>
    </submittedName>
</protein>
<dbReference type="PANTHER" id="PTHR44200:SF1">
    <property type="entry name" value="DNAJ HOMOLOG SUBFAMILY C MEMBER 7"/>
    <property type="match status" value="1"/>
</dbReference>
<dbReference type="CDD" id="cd06257">
    <property type="entry name" value="DnaJ"/>
    <property type="match status" value="1"/>
</dbReference>
<dbReference type="InterPro" id="IPR052758">
    <property type="entry name" value="SRC_co-chaperone"/>
</dbReference>
<evidence type="ECO:0000313" key="2">
    <source>
        <dbReference type="EMBL" id="AAB01923.1"/>
    </source>
</evidence>
<reference evidence="2" key="1">
    <citation type="submission" date="1996-02" db="EMBL/GenBank/DDBJ databases">
        <authorList>
            <person name="Chou S.-Y."/>
            <person name="Shiuan D."/>
        </authorList>
    </citation>
    <scope>NUCLEOTIDE SEQUENCE</scope>
    <source>
        <strain evidence="2">232</strain>
    </source>
</reference>
<evidence type="ECO:0000259" key="1">
    <source>
        <dbReference type="PROSITE" id="PS50076"/>
    </source>
</evidence>
<dbReference type="PROSITE" id="PS00636">
    <property type="entry name" value="DNAJ_1"/>
    <property type="match status" value="1"/>
</dbReference>
<feature type="domain" description="J" evidence="1">
    <location>
        <begin position="5"/>
        <end position="75"/>
    </location>
</feature>
<dbReference type="AlphaFoldDB" id="Q49541"/>
<dbReference type="PRINTS" id="PR00625">
    <property type="entry name" value="JDOMAIN"/>
</dbReference>
<proteinExistence type="predicted"/>